<accession>A0A9P0E1A0</accession>
<feature type="region of interest" description="Disordered" evidence="1">
    <location>
        <begin position="91"/>
        <end position="119"/>
    </location>
</feature>
<sequence length="525" mass="59208">MYTGLFAISYRSIFFVDAMPPYTEVLTAWIRRHSATIKHIPSENVHSLLSDMHLCPTQAPVGAMLECAKEVGERGNHLNYGGIYTKELFSQPKRSRGNSRHISKNFDRNGQEKKRRSRKMYKRNVGRDVFLGGSCNPTTWRKDEAIPLLESLGISYFNPQVSEWTADLVAIEHNAKESASVLFYVLDRRTRNVVGIIEAANFAGTQRNLVLVTDPYKEGEPVAGENISHVEYEELCSGLSTLHDLVASQGIIVHSNIADGIKWAAKILGNHTKSRNKESFKESLKFLNGTKHEEVLRKNKEIMNNSEKTDVHFPYYLSTNKTLTDLNGLPAKADPNDGIKINFQQLKLMMRGQNATSDINRMYCNSSLNGTSCRYDIYIGGSCFDYEWKETFALPILRQSRLKYTFAERGSLKSSRANQHEIKSMEDSKVLLFIITSRTRGLETMVLASYYIGCGKNVVLCIQNLTENSVIENETLSKVAVNDYNRGRVYLRDLASRSGVPVYENVADAVQAAVAKCNNSFNAFR</sequence>
<dbReference type="PANTHER" id="PTHR36300">
    <property type="entry name" value="RAW, ISOFORM A"/>
    <property type="match status" value="1"/>
</dbReference>
<evidence type="ECO:0000256" key="1">
    <source>
        <dbReference type="SAM" id="MobiDB-lite"/>
    </source>
</evidence>
<dbReference type="EMBL" id="OV725077">
    <property type="protein sequence ID" value="CAH1389891.1"/>
    <property type="molecule type" value="Genomic_DNA"/>
</dbReference>
<gene>
    <name evidence="2" type="ORF">NEZAVI_LOCUS1185</name>
</gene>
<dbReference type="OrthoDB" id="6493944at2759"/>
<protein>
    <submittedName>
        <fullName evidence="2">Uncharacterized protein</fullName>
    </submittedName>
</protein>
<keyword evidence="3" id="KW-1185">Reference proteome</keyword>
<evidence type="ECO:0000313" key="3">
    <source>
        <dbReference type="Proteomes" id="UP001152798"/>
    </source>
</evidence>
<reference evidence="2" key="1">
    <citation type="submission" date="2022-01" db="EMBL/GenBank/DDBJ databases">
        <authorList>
            <person name="King R."/>
        </authorList>
    </citation>
    <scope>NUCLEOTIDE SEQUENCE</scope>
</reference>
<dbReference type="Pfam" id="PF15891">
    <property type="entry name" value="Nuc_deoxyri_tr2"/>
    <property type="match status" value="1"/>
</dbReference>
<dbReference type="InterPro" id="IPR039470">
    <property type="entry name" value="Nuc_deoxyri_tr2"/>
</dbReference>
<dbReference type="AlphaFoldDB" id="A0A9P0E1A0"/>
<feature type="compositionally biased region" description="Basic residues" evidence="1">
    <location>
        <begin position="93"/>
        <end position="103"/>
    </location>
</feature>
<dbReference type="GO" id="GO:0005886">
    <property type="term" value="C:plasma membrane"/>
    <property type="evidence" value="ECO:0007669"/>
    <property type="project" value="TreeGrafter"/>
</dbReference>
<organism evidence="2 3">
    <name type="scientific">Nezara viridula</name>
    <name type="common">Southern green stink bug</name>
    <name type="synonym">Cimex viridulus</name>
    <dbReference type="NCBI Taxonomy" id="85310"/>
    <lineage>
        <taxon>Eukaryota</taxon>
        <taxon>Metazoa</taxon>
        <taxon>Ecdysozoa</taxon>
        <taxon>Arthropoda</taxon>
        <taxon>Hexapoda</taxon>
        <taxon>Insecta</taxon>
        <taxon>Pterygota</taxon>
        <taxon>Neoptera</taxon>
        <taxon>Paraneoptera</taxon>
        <taxon>Hemiptera</taxon>
        <taxon>Heteroptera</taxon>
        <taxon>Panheteroptera</taxon>
        <taxon>Pentatomomorpha</taxon>
        <taxon>Pentatomoidea</taxon>
        <taxon>Pentatomidae</taxon>
        <taxon>Pentatominae</taxon>
        <taxon>Nezara</taxon>
    </lineage>
</organism>
<proteinExistence type="predicted"/>
<name>A0A9P0E1A0_NEZVI</name>
<dbReference type="Gene3D" id="3.40.50.450">
    <property type="match status" value="1"/>
</dbReference>
<dbReference type="PANTHER" id="PTHR36300:SF1">
    <property type="entry name" value="RAW, ISOFORM A"/>
    <property type="match status" value="1"/>
</dbReference>
<dbReference type="Proteomes" id="UP001152798">
    <property type="component" value="Chromosome 1"/>
</dbReference>
<evidence type="ECO:0000313" key="2">
    <source>
        <dbReference type="EMBL" id="CAH1389891.1"/>
    </source>
</evidence>